<dbReference type="InterPro" id="IPR003442">
    <property type="entry name" value="T6A_TsaE"/>
</dbReference>
<name>A0A094Q334_9ZZZZ</name>
<proteinExistence type="inferred from homology"/>
<keyword evidence="7" id="KW-0547">Nucleotide-binding</keyword>
<dbReference type="PANTHER" id="PTHR33540:SF2">
    <property type="entry name" value="TRNA THREONYLCARBAMOYLADENOSINE BIOSYNTHESIS PROTEIN TSAE"/>
    <property type="match status" value="1"/>
</dbReference>
<evidence type="ECO:0000256" key="7">
    <source>
        <dbReference type="ARBA" id="ARBA00022741"/>
    </source>
</evidence>
<evidence type="ECO:0000256" key="1">
    <source>
        <dbReference type="ARBA" id="ARBA00004496"/>
    </source>
</evidence>
<dbReference type="SUPFAM" id="SSF52540">
    <property type="entry name" value="P-loop containing nucleoside triphosphate hydrolases"/>
    <property type="match status" value="1"/>
</dbReference>
<sequence length="151" mass="16094">MQEFGKQIGALLTAGDVVVLSGPLGAGKTTFVQGLATQIEVQGLVTSPTFVVSRVHKPQGSGLALVHVDAYRLTSQSDLVDLDLDATKNAVFVIEWGKEFVSGFSENWIEIDIDRALELTDESDPASGIRRISVTAVGHRWSDLSLSGLGV</sequence>
<dbReference type="GO" id="GO:0002949">
    <property type="term" value="P:tRNA threonylcarbamoyladenosine modification"/>
    <property type="evidence" value="ECO:0007669"/>
    <property type="project" value="InterPro"/>
</dbReference>
<protein>
    <recommendedName>
        <fullName evidence="3">tRNA threonylcarbamoyladenosine biosynthesis protein TsaE</fullName>
    </recommendedName>
    <alternativeName>
        <fullName evidence="10">t(6)A37 threonylcarbamoyladenosine biosynthesis protein TsaE</fullName>
    </alternativeName>
</protein>
<dbReference type="InterPro" id="IPR027417">
    <property type="entry name" value="P-loop_NTPase"/>
</dbReference>
<evidence type="ECO:0000256" key="6">
    <source>
        <dbReference type="ARBA" id="ARBA00022723"/>
    </source>
</evidence>
<organism evidence="11">
    <name type="scientific">freshwater metagenome</name>
    <dbReference type="NCBI Taxonomy" id="449393"/>
    <lineage>
        <taxon>unclassified sequences</taxon>
        <taxon>metagenomes</taxon>
        <taxon>ecological metagenomes</taxon>
    </lineage>
</organism>
<dbReference type="PANTHER" id="PTHR33540">
    <property type="entry name" value="TRNA THREONYLCARBAMOYLADENOSINE BIOSYNTHESIS PROTEIN TSAE"/>
    <property type="match status" value="1"/>
</dbReference>
<reference evidence="11" key="1">
    <citation type="submission" date="2014-06" db="EMBL/GenBank/DDBJ databases">
        <title>Key roles for freshwater Actinobacteria revealed by deep metagenomic sequencing.</title>
        <authorList>
            <person name="Ghai R."/>
            <person name="Mizuno C.M."/>
            <person name="Picazo A."/>
            <person name="Camacho A."/>
            <person name="Rodriguez-Valera F."/>
        </authorList>
    </citation>
    <scope>NUCLEOTIDE SEQUENCE</scope>
</reference>
<dbReference type="GO" id="GO:0046872">
    <property type="term" value="F:metal ion binding"/>
    <property type="evidence" value="ECO:0007669"/>
    <property type="project" value="UniProtKB-KW"/>
</dbReference>
<evidence type="ECO:0000256" key="3">
    <source>
        <dbReference type="ARBA" id="ARBA00019010"/>
    </source>
</evidence>
<dbReference type="AlphaFoldDB" id="A0A094Q334"/>
<keyword evidence="8" id="KW-0067">ATP-binding</keyword>
<evidence type="ECO:0000256" key="8">
    <source>
        <dbReference type="ARBA" id="ARBA00022840"/>
    </source>
</evidence>
<evidence type="ECO:0000256" key="2">
    <source>
        <dbReference type="ARBA" id="ARBA00007599"/>
    </source>
</evidence>
<dbReference type="GO" id="GO:0005737">
    <property type="term" value="C:cytoplasm"/>
    <property type="evidence" value="ECO:0007669"/>
    <property type="project" value="UniProtKB-SubCell"/>
</dbReference>
<keyword evidence="6" id="KW-0479">Metal-binding</keyword>
<accession>A0A094Q334</accession>
<keyword evidence="9" id="KW-0460">Magnesium</keyword>
<dbReference type="GO" id="GO:0005524">
    <property type="term" value="F:ATP binding"/>
    <property type="evidence" value="ECO:0007669"/>
    <property type="project" value="UniProtKB-KW"/>
</dbReference>
<dbReference type="EMBL" id="JNSL01000042">
    <property type="protein sequence ID" value="KGA18515.1"/>
    <property type="molecule type" value="Genomic_DNA"/>
</dbReference>
<keyword evidence="5" id="KW-0819">tRNA processing</keyword>
<evidence type="ECO:0000313" key="11">
    <source>
        <dbReference type="EMBL" id="KGA18515.1"/>
    </source>
</evidence>
<comment type="similarity">
    <text evidence="2">Belongs to the TsaE family.</text>
</comment>
<evidence type="ECO:0000256" key="5">
    <source>
        <dbReference type="ARBA" id="ARBA00022694"/>
    </source>
</evidence>
<comment type="caution">
    <text evidence="11">The sequence shown here is derived from an EMBL/GenBank/DDBJ whole genome shotgun (WGS) entry which is preliminary data.</text>
</comment>
<dbReference type="NCBIfam" id="TIGR00150">
    <property type="entry name" value="T6A_YjeE"/>
    <property type="match status" value="1"/>
</dbReference>
<evidence type="ECO:0000256" key="9">
    <source>
        <dbReference type="ARBA" id="ARBA00022842"/>
    </source>
</evidence>
<keyword evidence="4" id="KW-0963">Cytoplasm</keyword>
<dbReference type="Gene3D" id="3.40.50.300">
    <property type="entry name" value="P-loop containing nucleotide triphosphate hydrolases"/>
    <property type="match status" value="1"/>
</dbReference>
<gene>
    <name evidence="11" type="ORF">GM51_8205</name>
</gene>
<evidence type="ECO:0000256" key="10">
    <source>
        <dbReference type="ARBA" id="ARBA00032441"/>
    </source>
</evidence>
<evidence type="ECO:0000256" key="4">
    <source>
        <dbReference type="ARBA" id="ARBA00022490"/>
    </source>
</evidence>
<comment type="subcellular location">
    <subcellularLocation>
        <location evidence="1">Cytoplasm</location>
    </subcellularLocation>
</comment>
<dbReference type="Pfam" id="PF02367">
    <property type="entry name" value="TsaE"/>
    <property type="match status" value="1"/>
</dbReference>